<evidence type="ECO:0000313" key="9">
    <source>
        <dbReference type="Proteomes" id="UP001597368"/>
    </source>
</evidence>
<dbReference type="SUPFAM" id="SSF52540">
    <property type="entry name" value="P-loop containing nucleoside triphosphate hydrolases"/>
    <property type="match status" value="1"/>
</dbReference>
<evidence type="ECO:0000256" key="5">
    <source>
        <dbReference type="ARBA" id="ARBA00022967"/>
    </source>
</evidence>
<gene>
    <name evidence="8" type="ORF">ACFSKW_10560</name>
</gene>
<evidence type="ECO:0000313" key="8">
    <source>
        <dbReference type="EMBL" id="MFD1931919.1"/>
    </source>
</evidence>
<dbReference type="Pfam" id="PF00005">
    <property type="entry name" value="ABC_tran"/>
    <property type="match status" value="1"/>
</dbReference>
<dbReference type="InterPro" id="IPR017871">
    <property type="entry name" value="ABC_transporter-like_CS"/>
</dbReference>
<proteinExistence type="predicted"/>
<evidence type="ECO:0000259" key="7">
    <source>
        <dbReference type="PROSITE" id="PS50893"/>
    </source>
</evidence>
<reference evidence="9" key="1">
    <citation type="journal article" date="2019" name="Int. J. Syst. Evol. Microbiol.">
        <title>The Global Catalogue of Microorganisms (GCM) 10K type strain sequencing project: providing services to taxonomists for standard genome sequencing and annotation.</title>
        <authorList>
            <consortium name="The Broad Institute Genomics Platform"/>
            <consortium name="The Broad Institute Genome Sequencing Center for Infectious Disease"/>
            <person name="Wu L."/>
            <person name="Ma J."/>
        </authorList>
    </citation>
    <scope>NUCLEOTIDE SEQUENCE [LARGE SCALE GENOMIC DNA]</scope>
    <source>
        <strain evidence="9">ICMP 6774ER</strain>
    </source>
</reference>
<dbReference type="Gene3D" id="3.40.50.300">
    <property type="entry name" value="P-loop containing nucleotide triphosphate hydrolases"/>
    <property type="match status" value="1"/>
</dbReference>
<dbReference type="PROSITE" id="PS50893">
    <property type="entry name" value="ABC_TRANSPORTER_2"/>
    <property type="match status" value="1"/>
</dbReference>
<dbReference type="InterPro" id="IPR027417">
    <property type="entry name" value="P-loop_NTPase"/>
</dbReference>
<dbReference type="PANTHER" id="PTHR42788">
    <property type="entry name" value="TAURINE IMPORT ATP-BINDING PROTEIN-RELATED"/>
    <property type="match status" value="1"/>
</dbReference>
<dbReference type="GO" id="GO:0005524">
    <property type="term" value="F:ATP binding"/>
    <property type="evidence" value="ECO:0007669"/>
    <property type="project" value="UniProtKB-KW"/>
</dbReference>
<evidence type="ECO:0000256" key="3">
    <source>
        <dbReference type="ARBA" id="ARBA00022741"/>
    </source>
</evidence>
<evidence type="ECO:0000256" key="6">
    <source>
        <dbReference type="ARBA" id="ARBA00023136"/>
    </source>
</evidence>
<dbReference type="InterPro" id="IPR050166">
    <property type="entry name" value="ABC_transporter_ATP-bind"/>
</dbReference>
<dbReference type="InterPro" id="IPR003593">
    <property type="entry name" value="AAA+_ATPase"/>
</dbReference>
<keyword evidence="2" id="KW-1003">Cell membrane</keyword>
<comment type="caution">
    <text evidence="8">The sequence shown here is derived from an EMBL/GenBank/DDBJ whole genome shotgun (WGS) entry which is preliminary data.</text>
</comment>
<feature type="domain" description="ABC transporter" evidence="7">
    <location>
        <begin position="4"/>
        <end position="217"/>
    </location>
</feature>
<evidence type="ECO:0000256" key="2">
    <source>
        <dbReference type="ARBA" id="ARBA00022475"/>
    </source>
</evidence>
<organism evidence="8 9">
    <name type="scientific">Nonomuraea mangrovi</name>
    <dbReference type="NCBI Taxonomy" id="2316207"/>
    <lineage>
        <taxon>Bacteria</taxon>
        <taxon>Bacillati</taxon>
        <taxon>Actinomycetota</taxon>
        <taxon>Actinomycetes</taxon>
        <taxon>Streptosporangiales</taxon>
        <taxon>Streptosporangiaceae</taxon>
        <taxon>Nonomuraea</taxon>
    </lineage>
</organism>
<keyword evidence="1" id="KW-0813">Transport</keyword>
<keyword evidence="5" id="KW-1278">Translocase</keyword>
<keyword evidence="6" id="KW-0472">Membrane</keyword>
<dbReference type="InterPro" id="IPR003439">
    <property type="entry name" value="ABC_transporter-like_ATP-bd"/>
</dbReference>
<keyword evidence="4 8" id="KW-0067">ATP-binding</keyword>
<protein>
    <submittedName>
        <fullName evidence="8">ABC transporter ATP-binding protein</fullName>
    </submittedName>
</protein>
<dbReference type="PROSITE" id="PS00211">
    <property type="entry name" value="ABC_TRANSPORTER_1"/>
    <property type="match status" value="1"/>
</dbReference>
<name>A0ABW4SU60_9ACTN</name>
<dbReference type="SMART" id="SM00382">
    <property type="entry name" value="AAA"/>
    <property type="match status" value="1"/>
</dbReference>
<evidence type="ECO:0000256" key="1">
    <source>
        <dbReference type="ARBA" id="ARBA00022448"/>
    </source>
</evidence>
<dbReference type="Proteomes" id="UP001597368">
    <property type="component" value="Unassembled WGS sequence"/>
</dbReference>
<keyword evidence="9" id="KW-1185">Reference proteome</keyword>
<dbReference type="RefSeq" id="WP_379571713.1">
    <property type="nucleotide sequence ID" value="NZ_JBHUFV010000016.1"/>
</dbReference>
<accession>A0ABW4SU60</accession>
<evidence type="ECO:0000256" key="4">
    <source>
        <dbReference type="ARBA" id="ARBA00022840"/>
    </source>
</evidence>
<sequence length="229" mass="24781">MAAVIVQGLGKAFGRKTVLKDVGLDLARGEFFALLGPSGTGKTTLLRILAGLERPDTGTVLAPRRRTTVYQEPRLVQARRVLANVTLGLPRSAREAGLAALAEVGLDGYGDAWPATLSGGEAQRVALARALVREPELLLLDEPFAALDALTRLQMQDLVAELCARHRPAVVLVTHDVDEAVRLADRVAVLREGELAVDRRIDLPHPRQRDDPAFLAHRALFLSHLGVHV</sequence>
<keyword evidence="3" id="KW-0547">Nucleotide-binding</keyword>
<dbReference type="PANTHER" id="PTHR42788:SF17">
    <property type="entry name" value="ALIPHATIC SULFONATES IMPORT ATP-BINDING PROTEIN SSUB"/>
    <property type="match status" value="1"/>
</dbReference>
<dbReference type="EMBL" id="JBHUFV010000016">
    <property type="protein sequence ID" value="MFD1931919.1"/>
    <property type="molecule type" value="Genomic_DNA"/>
</dbReference>